<feature type="region of interest" description="Disordered" evidence="1">
    <location>
        <begin position="73"/>
        <end position="109"/>
    </location>
</feature>
<dbReference type="AlphaFoldDB" id="A0A5E4QXP6"/>
<sequence length="176" mass="20232">MRSDASAVRALRPIPYKPVQTTIKYYTCSISSKRKPESLKTSVKASLTTKVRTPQWKKYLKHKWKCPECRDKLPKSDNTNTPVRSGGRDGIPGIEPAEKPPGFDNVTVRKNQPDLTNRCITLENIREAIKQETTAILKSHITDELIARFSRKRLRVLHHLICVFDHLARMTMTHTR</sequence>
<dbReference type="EMBL" id="FZQP02006077">
    <property type="protein sequence ID" value="VVD02419.1"/>
    <property type="molecule type" value="Genomic_DNA"/>
</dbReference>
<keyword evidence="3" id="KW-1185">Reference proteome</keyword>
<evidence type="ECO:0000256" key="1">
    <source>
        <dbReference type="SAM" id="MobiDB-lite"/>
    </source>
</evidence>
<protein>
    <submittedName>
        <fullName evidence="2">Uncharacterized protein</fullName>
    </submittedName>
</protein>
<name>A0A5E4QXP6_9NEOP</name>
<reference evidence="2 3" key="1">
    <citation type="submission" date="2017-07" db="EMBL/GenBank/DDBJ databases">
        <authorList>
            <person name="Talla V."/>
            <person name="Backstrom N."/>
        </authorList>
    </citation>
    <scope>NUCLEOTIDE SEQUENCE [LARGE SCALE GENOMIC DNA]</scope>
</reference>
<dbReference type="Proteomes" id="UP000324832">
    <property type="component" value="Unassembled WGS sequence"/>
</dbReference>
<organism evidence="2 3">
    <name type="scientific">Leptidea sinapis</name>
    <dbReference type="NCBI Taxonomy" id="189913"/>
    <lineage>
        <taxon>Eukaryota</taxon>
        <taxon>Metazoa</taxon>
        <taxon>Ecdysozoa</taxon>
        <taxon>Arthropoda</taxon>
        <taxon>Hexapoda</taxon>
        <taxon>Insecta</taxon>
        <taxon>Pterygota</taxon>
        <taxon>Neoptera</taxon>
        <taxon>Endopterygota</taxon>
        <taxon>Lepidoptera</taxon>
        <taxon>Glossata</taxon>
        <taxon>Ditrysia</taxon>
        <taxon>Papilionoidea</taxon>
        <taxon>Pieridae</taxon>
        <taxon>Dismorphiinae</taxon>
        <taxon>Leptidea</taxon>
    </lineage>
</organism>
<gene>
    <name evidence="2" type="ORF">LSINAPIS_LOCUS12638</name>
</gene>
<evidence type="ECO:0000313" key="3">
    <source>
        <dbReference type="Proteomes" id="UP000324832"/>
    </source>
</evidence>
<evidence type="ECO:0000313" key="2">
    <source>
        <dbReference type="EMBL" id="VVD02419.1"/>
    </source>
</evidence>
<proteinExistence type="predicted"/>
<accession>A0A5E4QXP6</accession>